<name>A0AA88IIT5_CHASR</name>
<feature type="compositionally biased region" description="Low complexity" evidence="5">
    <location>
        <begin position="300"/>
        <end position="311"/>
    </location>
</feature>
<feature type="compositionally biased region" description="Polar residues" evidence="5">
    <location>
        <begin position="352"/>
        <end position="373"/>
    </location>
</feature>
<keyword evidence="9" id="KW-1185">Reference proteome</keyword>
<dbReference type="FunFam" id="2.10.90.10:FF:000041">
    <property type="entry name" value="Platelet-derived growth factor beta polypeptide b"/>
    <property type="match status" value="1"/>
</dbReference>
<sequence>MRSWVLLLLLAALSAARLRLGSAESEPLPPSLVDLVRNSPISSVDDLKLLLHQETSAIEEEEDEHDIHANNTHGRYVRSLLDAQPAQQAACKVRTEVMEVTRSMLDRRNANFMLWPPCVEVQRCSGCCNARALQCVPTVTSSRYLQVIKIQYINRKAHYDKAIISVEDHQPPPSPHIPLPPVHPPLPKTHTSKADLHRHDDLKHNQQHHLPEEREPVARQWQQGSYTQLVHWTQPRVHQAPTHVHGSVSSWPLEARAEHSVTGSTQTVGHGSGYEGSREDSSAHVANVGGEVLHPDHAQRQQQLLQHQQQYHYHHQTPHQQDGAEAQDLRTQYRLDAPQSDSASPAGGPTQAPISEQNPAPPLTTKQTDSVTSQNTTEVTNHTQTETDRVSQKEGSEREESGSAKSGDSASGELANQRKQKDSNVTSGDGHLTRKERRQKLLEMVQSEPEKRRHPHHRHQRPKPTTYKTALSTVAPMSPSARQAPPHPAKPRRRRKHRKRISKAAIRAMIM</sequence>
<dbReference type="Pfam" id="PF00341">
    <property type="entry name" value="PDGF"/>
    <property type="match status" value="1"/>
</dbReference>
<feature type="chain" id="PRO_5041740415" description="Platelet-derived growth factor (PDGF) family profile domain-containing protein" evidence="6">
    <location>
        <begin position="24"/>
        <end position="511"/>
    </location>
</feature>
<feature type="region of interest" description="Disordered" evidence="5">
    <location>
        <begin position="255"/>
        <end position="282"/>
    </location>
</feature>
<dbReference type="Gene3D" id="2.10.90.10">
    <property type="entry name" value="Cystine-knot cytokines"/>
    <property type="match status" value="1"/>
</dbReference>
<dbReference type="InterPro" id="IPR000072">
    <property type="entry name" value="PDGF/VEGF_dom"/>
</dbReference>
<keyword evidence="2 4" id="KW-0339">Growth factor</keyword>
<dbReference type="Proteomes" id="UP001187415">
    <property type="component" value="Unassembled WGS sequence"/>
</dbReference>
<feature type="region of interest" description="Disordered" evidence="5">
    <location>
        <begin position="298"/>
        <end position="325"/>
    </location>
</feature>
<dbReference type="GO" id="GO:0051781">
    <property type="term" value="P:positive regulation of cell division"/>
    <property type="evidence" value="ECO:0007669"/>
    <property type="project" value="UniProtKB-KW"/>
</dbReference>
<dbReference type="AlphaFoldDB" id="A0AA88IIT5"/>
<dbReference type="GO" id="GO:0051897">
    <property type="term" value="P:positive regulation of phosphatidylinositol 3-kinase/protein kinase B signal transduction"/>
    <property type="evidence" value="ECO:0007669"/>
    <property type="project" value="TreeGrafter"/>
</dbReference>
<evidence type="ECO:0000259" key="7">
    <source>
        <dbReference type="PROSITE" id="PS50278"/>
    </source>
</evidence>
<dbReference type="GO" id="GO:0070374">
    <property type="term" value="P:positive regulation of ERK1 and ERK2 cascade"/>
    <property type="evidence" value="ECO:0007669"/>
    <property type="project" value="TreeGrafter"/>
</dbReference>
<evidence type="ECO:0000256" key="5">
    <source>
        <dbReference type="SAM" id="MobiDB-lite"/>
    </source>
</evidence>
<dbReference type="PANTHER" id="PTHR11633:SF15">
    <property type="entry name" value="ADENYLATE CYCLASE, TERMINAL-DIFFERENTIATION SPECIFIC"/>
    <property type="match status" value="1"/>
</dbReference>
<gene>
    <name evidence="8" type="ORF">Q5P01_025583</name>
</gene>
<evidence type="ECO:0000256" key="1">
    <source>
        <dbReference type="ARBA" id="ARBA00006686"/>
    </source>
</evidence>
<feature type="compositionally biased region" description="Basic residues" evidence="5">
    <location>
        <begin position="452"/>
        <end position="462"/>
    </location>
</feature>
<dbReference type="CDD" id="cd00135">
    <property type="entry name" value="PDGF"/>
    <property type="match status" value="1"/>
</dbReference>
<dbReference type="SUPFAM" id="SSF57501">
    <property type="entry name" value="Cystine-knot cytokines"/>
    <property type="match status" value="1"/>
</dbReference>
<protein>
    <recommendedName>
        <fullName evidence="7">Platelet-derived growth factor (PDGF) family profile domain-containing protein</fullName>
    </recommendedName>
</protein>
<evidence type="ECO:0000313" key="9">
    <source>
        <dbReference type="Proteomes" id="UP001187415"/>
    </source>
</evidence>
<dbReference type="GO" id="GO:0016020">
    <property type="term" value="C:membrane"/>
    <property type="evidence" value="ECO:0007669"/>
    <property type="project" value="InterPro"/>
</dbReference>
<dbReference type="EMBL" id="JAUPFM010000021">
    <property type="protein sequence ID" value="KAK2817392.1"/>
    <property type="molecule type" value="Genomic_DNA"/>
</dbReference>
<dbReference type="PROSITE" id="PS50278">
    <property type="entry name" value="PDGF_2"/>
    <property type="match status" value="1"/>
</dbReference>
<dbReference type="GO" id="GO:0005615">
    <property type="term" value="C:extracellular space"/>
    <property type="evidence" value="ECO:0007669"/>
    <property type="project" value="TreeGrafter"/>
</dbReference>
<organism evidence="8 9">
    <name type="scientific">Channa striata</name>
    <name type="common">Snakehead murrel</name>
    <name type="synonym">Ophicephalus striatus</name>
    <dbReference type="NCBI Taxonomy" id="64152"/>
    <lineage>
        <taxon>Eukaryota</taxon>
        <taxon>Metazoa</taxon>
        <taxon>Chordata</taxon>
        <taxon>Craniata</taxon>
        <taxon>Vertebrata</taxon>
        <taxon>Euteleostomi</taxon>
        <taxon>Actinopterygii</taxon>
        <taxon>Neopterygii</taxon>
        <taxon>Teleostei</taxon>
        <taxon>Neoteleostei</taxon>
        <taxon>Acanthomorphata</taxon>
        <taxon>Anabantaria</taxon>
        <taxon>Anabantiformes</taxon>
        <taxon>Channoidei</taxon>
        <taxon>Channidae</taxon>
        <taxon>Channa</taxon>
    </lineage>
</organism>
<dbReference type="GO" id="GO:0008083">
    <property type="term" value="F:growth factor activity"/>
    <property type="evidence" value="ECO:0007669"/>
    <property type="project" value="UniProtKB-KW"/>
</dbReference>
<dbReference type="InterPro" id="IPR023581">
    <property type="entry name" value="PD_growth_factor_CS"/>
</dbReference>
<feature type="signal peptide" evidence="6">
    <location>
        <begin position="1"/>
        <end position="23"/>
    </location>
</feature>
<feature type="compositionally biased region" description="Pro residues" evidence="5">
    <location>
        <begin position="171"/>
        <end position="187"/>
    </location>
</feature>
<dbReference type="GO" id="GO:0030335">
    <property type="term" value="P:positive regulation of cell migration"/>
    <property type="evidence" value="ECO:0007669"/>
    <property type="project" value="TreeGrafter"/>
</dbReference>
<reference evidence="8" key="1">
    <citation type="submission" date="2023-07" db="EMBL/GenBank/DDBJ databases">
        <title>Chromosome-level Genome Assembly of Striped Snakehead (Channa striata).</title>
        <authorList>
            <person name="Liu H."/>
        </authorList>
    </citation>
    <scope>NUCLEOTIDE SEQUENCE</scope>
    <source>
        <strain evidence="8">Gz</strain>
        <tissue evidence="8">Muscle</tissue>
    </source>
</reference>
<comment type="caution">
    <text evidence="8">The sequence shown here is derived from an EMBL/GenBank/DDBJ whole genome shotgun (WGS) entry which is preliminary data.</text>
</comment>
<feature type="compositionally biased region" description="Low complexity" evidence="5">
    <location>
        <begin position="374"/>
        <end position="384"/>
    </location>
</feature>
<dbReference type="GO" id="GO:0048008">
    <property type="term" value="P:platelet-derived growth factor receptor signaling pathway"/>
    <property type="evidence" value="ECO:0007669"/>
    <property type="project" value="TreeGrafter"/>
</dbReference>
<dbReference type="GO" id="GO:0008284">
    <property type="term" value="P:positive regulation of cell population proliferation"/>
    <property type="evidence" value="ECO:0007669"/>
    <property type="project" value="TreeGrafter"/>
</dbReference>
<feature type="domain" description="Platelet-derived growth factor (PDGF) family profile" evidence="7">
    <location>
        <begin position="76"/>
        <end position="169"/>
    </location>
</feature>
<feature type="compositionally biased region" description="Basic residues" evidence="5">
    <location>
        <begin position="489"/>
        <end position="501"/>
    </location>
</feature>
<feature type="region of interest" description="Disordered" evidence="5">
    <location>
        <begin position="337"/>
        <end position="501"/>
    </location>
</feature>
<comment type="similarity">
    <text evidence="1 4">Belongs to the PDGF/VEGF growth factor family.</text>
</comment>
<evidence type="ECO:0000256" key="6">
    <source>
        <dbReference type="SAM" id="SignalP"/>
    </source>
</evidence>
<feature type="compositionally biased region" description="Basic and acidic residues" evidence="5">
    <location>
        <begin position="385"/>
        <end position="402"/>
    </location>
</feature>
<proteinExistence type="inferred from homology"/>
<accession>A0AA88IIT5</accession>
<feature type="compositionally biased region" description="Low complexity" evidence="5">
    <location>
        <begin position="403"/>
        <end position="413"/>
    </location>
</feature>
<dbReference type="GO" id="GO:0005161">
    <property type="term" value="F:platelet-derived growth factor receptor binding"/>
    <property type="evidence" value="ECO:0007669"/>
    <property type="project" value="TreeGrafter"/>
</dbReference>
<keyword evidence="6" id="KW-0732">Signal</keyword>
<feature type="region of interest" description="Disordered" evidence="5">
    <location>
        <begin position="167"/>
        <end position="195"/>
    </location>
</feature>
<dbReference type="PROSITE" id="PS00249">
    <property type="entry name" value="PDGF_1"/>
    <property type="match status" value="1"/>
</dbReference>
<keyword evidence="3" id="KW-0497">Mitogen</keyword>
<evidence type="ECO:0000256" key="4">
    <source>
        <dbReference type="RuleBase" id="RU003818"/>
    </source>
</evidence>
<evidence type="ECO:0000256" key="3">
    <source>
        <dbReference type="ARBA" id="ARBA00023246"/>
    </source>
</evidence>
<evidence type="ECO:0000313" key="8">
    <source>
        <dbReference type="EMBL" id="KAK2817392.1"/>
    </source>
</evidence>
<dbReference type="PANTHER" id="PTHR11633">
    <property type="entry name" value="PLATELET-DERIVED GROWTH FACTOR"/>
    <property type="match status" value="1"/>
</dbReference>
<dbReference type="InterPro" id="IPR029034">
    <property type="entry name" value="Cystine-knot_cytokine"/>
</dbReference>
<evidence type="ECO:0000256" key="2">
    <source>
        <dbReference type="ARBA" id="ARBA00023030"/>
    </source>
</evidence>
<dbReference type="SMART" id="SM00141">
    <property type="entry name" value="PDGF"/>
    <property type="match status" value="1"/>
</dbReference>